<dbReference type="AlphaFoldDB" id="A0A3D9SMC8"/>
<reference evidence="2 3" key="1">
    <citation type="submission" date="2018-08" db="EMBL/GenBank/DDBJ databases">
        <title>Sequencing the genomes of 1000 actinobacteria strains.</title>
        <authorList>
            <person name="Klenk H.-P."/>
        </authorList>
    </citation>
    <scope>NUCLEOTIDE SEQUENCE [LARGE SCALE GENOMIC DNA]</scope>
    <source>
        <strain evidence="2 3">DSM 43927</strain>
    </source>
</reference>
<proteinExistence type="predicted"/>
<evidence type="ECO:0000256" key="1">
    <source>
        <dbReference type="SAM" id="MobiDB-lite"/>
    </source>
</evidence>
<evidence type="ECO:0000313" key="3">
    <source>
        <dbReference type="Proteomes" id="UP000256661"/>
    </source>
</evidence>
<feature type="region of interest" description="Disordered" evidence="1">
    <location>
        <begin position="853"/>
        <end position="886"/>
    </location>
</feature>
<evidence type="ECO:0000313" key="2">
    <source>
        <dbReference type="EMBL" id="REE96887.1"/>
    </source>
</evidence>
<keyword evidence="3" id="KW-1185">Reference proteome</keyword>
<name>A0A3D9SMC8_9ACTN</name>
<comment type="caution">
    <text evidence="2">The sequence shown here is derived from an EMBL/GenBank/DDBJ whole genome shotgun (WGS) entry which is preliminary data.</text>
</comment>
<gene>
    <name evidence="2" type="ORF">DFJ69_2340</name>
</gene>
<dbReference type="OrthoDB" id="3344388at2"/>
<accession>A0A3D9SMC8</accession>
<sequence length="886" mass="98299">MVTVTMEWALWSERPAAGNDYDVLSCSTGRLRAGHFKKIITRFSPGTAEADWLLPRVTISTLDVARRPCVGVAVQSGSRQHDATGRRIAPTRFFLFPYEPLVGNPVSYEGLYRALADIVLPDADGPPLDVEVPHLDAAAIAASLRETGRDTVIAAASWLFAQRRVCVTRAENASAMDRLRFLDAAVSLLPYGHRSKITATTWAGSAARHNLRLYFARRAGGAEVQEVPWQEAVAVPATPYTRLLRRLLEDDRTAEELIAALAAETAARGLDESEAAFETLQRIGDGLHQDRALADDDHSLDDLRDWLDRDDLPAGRAARMLRKLVPQAQGKDVDRIARRLRQIDEGELRAWWHLIPPMAERLLWGEGARLGGLLQSLPNQQYTDVLVADLIRARPPGLREYSAGLNPMAQLLSEHVLGDPLRHPESRQALSEDVPVALALLYTIVADEEGGRTEDVVWACDRLPAELSTTMSRVLTGRADVPVEVAEILALERFGDDSVLTALAIAGVGHRLPMMAEAFVRWLIGRGGIRTGEESRWGNGLTALETDDVGMKAMIDVVLLTNGHQPRWIMDVPHDDWAGYQDGFAWYWTRDWPERNRMILSLAHYLSARSWGPETRGRADQVLKLTNELALPDRRSVDKALVDSLSQARDLSGDEYARLWLENKGVRYVQHPVKEHEPVPAPVSTPDATQILPVPSAGGISPSATWSPVQRNVTDSVLEFIAVAQRKGWTPEDAFAWLGRHKAITQSLTACQVFDRIIPALNHHVSFNEASRWAELFLQHVCEGVLGTELAQGFAERHLAEIQDRMRDDIQRIAALHHYSGILESKDRAREVKAVADNLKALLDRERGPRVKKPRLIWTKGSKEPGKPAPATDQTPGPDIAEDPAR</sequence>
<dbReference type="RefSeq" id="WP_116022468.1">
    <property type="nucleotide sequence ID" value="NZ_QTTT01000001.1"/>
</dbReference>
<protein>
    <submittedName>
        <fullName evidence="2">Uncharacterized protein</fullName>
    </submittedName>
</protein>
<dbReference type="Proteomes" id="UP000256661">
    <property type="component" value="Unassembled WGS sequence"/>
</dbReference>
<organism evidence="2 3">
    <name type="scientific">Thermomonospora umbrina</name>
    <dbReference type="NCBI Taxonomy" id="111806"/>
    <lineage>
        <taxon>Bacteria</taxon>
        <taxon>Bacillati</taxon>
        <taxon>Actinomycetota</taxon>
        <taxon>Actinomycetes</taxon>
        <taxon>Streptosporangiales</taxon>
        <taxon>Thermomonosporaceae</taxon>
        <taxon>Thermomonospora</taxon>
    </lineage>
</organism>
<dbReference type="EMBL" id="QTTT01000001">
    <property type="protein sequence ID" value="REE96887.1"/>
    <property type="molecule type" value="Genomic_DNA"/>
</dbReference>